<evidence type="ECO:0000256" key="1">
    <source>
        <dbReference type="SAM" id="MobiDB-lite"/>
    </source>
</evidence>
<keyword evidence="2" id="KW-0732">Signal</keyword>
<dbReference type="STRING" id="1993.SAMN04489713_120164"/>
<gene>
    <name evidence="3" type="ORF">SAMN04489713_120164</name>
</gene>
<protein>
    <recommendedName>
        <fullName evidence="5">Secreted protein</fullName>
    </recommendedName>
</protein>
<evidence type="ECO:0000313" key="4">
    <source>
        <dbReference type="Proteomes" id="UP000183413"/>
    </source>
</evidence>
<evidence type="ECO:0008006" key="5">
    <source>
        <dbReference type="Google" id="ProtNLM"/>
    </source>
</evidence>
<reference evidence="3 4" key="1">
    <citation type="submission" date="2016-10" db="EMBL/GenBank/DDBJ databases">
        <authorList>
            <person name="de Groot N.N."/>
        </authorList>
    </citation>
    <scope>NUCLEOTIDE SEQUENCE [LARGE SCALE GENOMIC DNA]</scope>
    <source>
        <strain evidence="3 4">DSM 43067</strain>
    </source>
</reference>
<dbReference type="InParanoid" id="A0A1I5UZX1"/>
<dbReference type="Proteomes" id="UP000183413">
    <property type="component" value="Unassembled WGS sequence"/>
</dbReference>
<keyword evidence="4" id="KW-1185">Reference proteome</keyword>
<name>A0A1I5UZX1_9ACTN</name>
<sequence length="261" mass="27302">MAVLLAVVLLAPVARRAGAVVPVVARSGTRAASVMTAVSAASVVSMVPVPVREGRESDGLPEARAASVERAVRPDPVVRVRVKAVGRVATGVRVVPRPAAARVSGALRDVRRTAPPGDAVMSVTKDVRARVRSRGSAKTAPARVRSRGSAMAAPAGGGSRASAKDVRESARSRSRAVADRSVRRTGVGRTGARRARATAPTGLLASETAGRPGSRNVSGRRRSTMIRCCRTRSPVTSWTRTRASSCAPCRRNWPPRWPATS</sequence>
<feature type="signal peptide" evidence="2">
    <location>
        <begin position="1"/>
        <end position="19"/>
    </location>
</feature>
<feature type="region of interest" description="Disordered" evidence="1">
    <location>
        <begin position="132"/>
        <end position="222"/>
    </location>
</feature>
<organism evidence="3 4">
    <name type="scientific">Actinomadura madurae</name>
    <dbReference type="NCBI Taxonomy" id="1993"/>
    <lineage>
        <taxon>Bacteria</taxon>
        <taxon>Bacillati</taxon>
        <taxon>Actinomycetota</taxon>
        <taxon>Actinomycetes</taxon>
        <taxon>Streptosporangiales</taxon>
        <taxon>Thermomonosporaceae</taxon>
        <taxon>Actinomadura</taxon>
    </lineage>
</organism>
<dbReference type="AlphaFoldDB" id="A0A1I5UZX1"/>
<proteinExistence type="predicted"/>
<feature type="compositionally biased region" description="Basic and acidic residues" evidence="1">
    <location>
        <begin position="162"/>
        <end position="182"/>
    </location>
</feature>
<evidence type="ECO:0000313" key="3">
    <source>
        <dbReference type="EMBL" id="SFQ00769.1"/>
    </source>
</evidence>
<evidence type="ECO:0000256" key="2">
    <source>
        <dbReference type="SAM" id="SignalP"/>
    </source>
</evidence>
<accession>A0A1I5UZX1</accession>
<dbReference type="EMBL" id="FOVH01000020">
    <property type="protein sequence ID" value="SFQ00769.1"/>
    <property type="molecule type" value="Genomic_DNA"/>
</dbReference>
<feature type="chain" id="PRO_5010194973" description="Secreted protein" evidence="2">
    <location>
        <begin position="20"/>
        <end position="261"/>
    </location>
</feature>